<evidence type="ECO:0000256" key="1">
    <source>
        <dbReference type="SAM" id="MobiDB-lite"/>
    </source>
</evidence>
<feature type="region of interest" description="Disordered" evidence="1">
    <location>
        <begin position="390"/>
        <end position="429"/>
    </location>
</feature>
<gene>
    <name evidence="2" type="ORF">BU16DRAFT_523177</name>
</gene>
<feature type="compositionally biased region" description="Pro residues" evidence="1">
    <location>
        <begin position="1"/>
        <end position="21"/>
    </location>
</feature>
<organism evidence="2 3">
    <name type="scientific">Lophium mytilinum</name>
    <dbReference type="NCBI Taxonomy" id="390894"/>
    <lineage>
        <taxon>Eukaryota</taxon>
        <taxon>Fungi</taxon>
        <taxon>Dikarya</taxon>
        <taxon>Ascomycota</taxon>
        <taxon>Pezizomycotina</taxon>
        <taxon>Dothideomycetes</taxon>
        <taxon>Pleosporomycetidae</taxon>
        <taxon>Mytilinidiales</taxon>
        <taxon>Mytilinidiaceae</taxon>
        <taxon>Lophium</taxon>
    </lineage>
</organism>
<dbReference type="Proteomes" id="UP000799750">
    <property type="component" value="Unassembled WGS sequence"/>
</dbReference>
<feature type="region of interest" description="Disordered" evidence="1">
    <location>
        <begin position="176"/>
        <end position="211"/>
    </location>
</feature>
<protein>
    <submittedName>
        <fullName evidence="2">Uncharacterized protein</fullName>
    </submittedName>
</protein>
<dbReference type="AlphaFoldDB" id="A0A6A6R6F1"/>
<dbReference type="EMBL" id="MU004183">
    <property type="protein sequence ID" value="KAF2500385.1"/>
    <property type="molecule type" value="Genomic_DNA"/>
</dbReference>
<feature type="region of interest" description="Disordered" evidence="1">
    <location>
        <begin position="1"/>
        <end position="29"/>
    </location>
</feature>
<evidence type="ECO:0000313" key="3">
    <source>
        <dbReference type="Proteomes" id="UP000799750"/>
    </source>
</evidence>
<name>A0A6A6R6F1_9PEZI</name>
<evidence type="ECO:0000313" key="2">
    <source>
        <dbReference type="EMBL" id="KAF2500385.1"/>
    </source>
</evidence>
<accession>A0A6A6R6F1</accession>
<keyword evidence="3" id="KW-1185">Reference proteome</keyword>
<sequence length="554" mass="61847">MLPYRLPAPPYLYSRPSPPQMTSPEVTETDLWTSAARRSPAVSVASSGLSSLEAAEDDFGRLMIQNARAERRLRELLSGKRVEPFRKARKYGALTSEILSRRQPAQTGFNGSQDVENWIPEVDDFMAPVDEAPVEPEEDVPFGHVFPLDYDDGMASNADQDGQWDEKHDENHDIEDIEEDWPSKLDVGTPAVPHMAERPRTPSPPSSQPDKIATETLKRRILYMGTERPRTPSPPTSEPDKIATESLKRRILEMGAPRSATVRKTPVPQKKVEVVTNTPVLQKRVEAVRDTPVPQQKTEVIEKTEVSIPETVQKEDPTDTMRALSRLLAPKTSPSMIEELPATSPRPRNLPTSALARIVADARNAGKSDEKRHRAYSDSTINSLEKMVAKPGDEADETVESPTEILPSLGPETAKTTENTQRGHEMGQLSNMNARLFATRSSIKDANKGMQRLEESVSVAKSDESTCRGCKCHNCRQLAPPRGLRDPAPKWLVLLLLGLLVWYIVESTLCQYFCQPAYAGNMDGFGVYEWAPEPPFVTLTLALRPFVWLFRGFF</sequence>
<proteinExistence type="predicted"/>
<dbReference type="OrthoDB" id="3439035at2759"/>
<reference evidence="2" key="1">
    <citation type="journal article" date="2020" name="Stud. Mycol.">
        <title>101 Dothideomycetes genomes: a test case for predicting lifestyles and emergence of pathogens.</title>
        <authorList>
            <person name="Haridas S."/>
            <person name="Albert R."/>
            <person name="Binder M."/>
            <person name="Bloem J."/>
            <person name="Labutti K."/>
            <person name="Salamov A."/>
            <person name="Andreopoulos B."/>
            <person name="Baker S."/>
            <person name="Barry K."/>
            <person name="Bills G."/>
            <person name="Bluhm B."/>
            <person name="Cannon C."/>
            <person name="Castanera R."/>
            <person name="Culley D."/>
            <person name="Daum C."/>
            <person name="Ezra D."/>
            <person name="Gonzalez J."/>
            <person name="Henrissat B."/>
            <person name="Kuo A."/>
            <person name="Liang C."/>
            <person name="Lipzen A."/>
            <person name="Lutzoni F."/>
            <person name="Magnuson J."/>
            <person name="Mondo S."/>
            <person name="Nolan M."/>
            <person name="Ohm R."/>
            <person name="Pangilinan J."/>
            <person name="Park H.-J."/>
            <person name="Ramirez L."/>
            <person name="Alfaro M."/>
            <person name="Sun H."/>
            <person name="Tritt A."/>
            <person name="Yoshinaga Y."/>
            <person name="Zwiers L.-H."/>
            <person name="Turgeon B."/>
            <person name="Goodwin S."/>
            <person name="Spatafora J."/>
            <person name="Crous P."/>
            <person name="Grigoriev I."/>
        </authorList>
    </citation>
    <scope>NUCLEOTIDE SEQUENCE</scope>
    <source>
        <strain evidence="2">CBS 269.34</strain>
    </source>
</reference>